<reference evidence="1" key="1">
    <citation type="submission" date="2021-07" db="EMBL/GenBank/DDBJ databases">
        <title>Genome Resource of American Ginseng Black Spot Pathogen Alternaria panax.</title>
        <authorList>
            <person name="Qiu C."/>
            <person name="Wang W."/>
            <person name="Liu Z."/>
        </authorList>
    </citation>
    <scope>NUCLEOTIDE SEQUENCE</scope>
    <source>
        <strain evidence="1">BNCC115425</strain>
    </source>
</reference>
<comment type="caution">
    <text evidence="1">The sequence shown here is derived from an EMBL/GenBank/DDBJ whole genome shotgun (WGS) entry which is preliminary data.</text>
</comment>
<dbReference type="AlphaFoldDB" id="A0AAD4FDI4"/>
<dbReference type="PANTHER" id="PTHR42034">
    <property type="entry name" value="CHROMOSOME 7, WHOLE GENOME SHOTGUN SEQUENCE-RELATED"/>
    <property type="match status" value="1"/>
</dbReference>
<accession>A0AAD4FDI4</accession>
<keyword evidence="2" id="KW-1185">Reference proteome</keyword>
<dbReference type="EMBL" id="JAANER010000011">
    <property type="protein sequence ID" value="KAG9185509.1"/>
    <property type="molecule type" value="Genomic_DNA"/>
</dbReference>
<evidence type="ECO:0000313" key="2">
    <source>
        <dbReference type="Proteomes" id="UP001199106"/>
    </source>
</evidence>
<gene>
    <name evidence="1" type="ORF">G6011_08053</name>
</gene>
<name>A0AAD4FDI4_9PLEO</name>
<sequence length="474" mass="52947">MEDATWKETRPGRWERAQTYLERINIRTRNVPNAIGRDNWAKNAVAKLEFHPKIKDPAAYLRTAWKQVRYNHPEIAAFPYNGRYIYRVGDEPSIALWVSATFSVAEGKTVDELLGRIPRNEQMMCYFLPDTSEVMIWSPHYRVDARGAIFCLNHFVESLANMNPNLVFGGCAKNLTPSMELTLGIGHEKTPEIEAQAESRLAALEPHKPALELTPTIKAQRPGYTQRQLVKFSKRDTKTVMDSCDNLALAIDVALHAALISSVANLAQTKEARSFMASFHSNLRTLIPEGAAPENSPTSYTSVITTEVIVSPQTNFDSYYSQLAPVYAAGYAPYLPSSPFFHKRLEETLFGPDHGKKGEADGQLQPRFAFLGEVDEQVSKDIGNGLVKVKDFWLGAETLTMRMMVHAWMWEGQLVLSVCFNESYWDKDQAASLLGGMQDALMEVALRKTSRVDSVSGSTTSIVDVQRSVAGLAM</sequence>
<dbReference type="Gene3D" id="3.30.559.30">
    <property type="entry name" value="Nonribosomal peptide synthetase, condensation domain"/>
    <property type="match status" value="1"/>
</dbReference>
<dbReference type="InterPro" id="IPR023213">
    <property type="entry name" value="CAT-like_dom_sf"/>
</dbReference>
<organism evidence="1 2">
    <name type="scientific">Alternaria panax</name>
    <dbReference type="NCBI Taxonomy" id="48097"/>
    <lineage>
        <taxon>Eukaryota</taxon>
        <taxon>Fungi</taxon>
        <taxon>Dikarya</taxon>
        <taxon>Ascomycota</taxon>
        <taxon>Pezizomycotina</taxon>
        <taxon>Dothideomycetes</taxon>
        <taxon>Pleosporomycetidae</taxon>
        <taxon>Pleosporales</taxon>
        <taxon>Pleosporineae</taxon>
        <taxon>Pleosporaceae</taxon>
        <taxon>Alternaria</taxon>
        <taxon>Alternaria sect. Panax</taxon>
    </lineage>
</organism>
<evidence type="ECO:0000313" key="1">
    <source>
        <dbReference type="EMBL" id="KAG9185509.1"/>
    </source>
</evidence>
<dbReference type="PANTHER" id="PTHR42034:SF1">
    <property type="entry name" value="CONDENSATION DOMAIN-CONTAINING PROTEIN"/>
    <property type="match status" value="1"/>
</dbReference>
<dbReference type="Gene3D" id="3.30.559.10">
    <property type="entry name" value="Chloramphenicol acetyltransferase-like domain"/>
    <property type="match status" value="1"/>
</dbReference>
<proteinExistence type="predicted"/>
<dbReference type="Proteomes" id="UP001199106">
    <property type="component" value="Unassembled WGS sequence"/>
</dbReference>
<protein>
    <submittedName>
        <fullName evidence="1">Uncharacterized protein</fullName>
    </submittedName>
</protein>